<evidence type="ECO:0000259" key="2">
    <source>
        <dbReference type="Pfam" id="PF13439"/>
    </source>
</evidence>
<protein>
    <recommendedName>
        <fullName evidence="5">Glycosyltransferase family 1 protein</fullName>
    </recommendedName>
</protein>
<dbReference type="Gene3D" id="3.40.50.2000">
    <property type="entry name" value="Glycogen Phosphorylase B"/>
    <property type="match status" value="2"/>
</dbReference>
<name>A0A2D0AIY5_9FLAO</name>
<dbReference type="RefSeq" id="WP_088390281.1">
    <property type="nucleotide sequence ID" value="NZ_MTCZ01000005.1"/>
</dbReference>
<feature type="domain" description="Glycosyl transferase family 1" evidence="1">
    <location>
        <begin position="187"/>
        <end position="350"/>
    </location>
</feature>
<reference evidence="3 4" key="1">
    <citation type="journal article" date="2017" name="Infect. Genet. Evol.">
        <title>Comparative genome analysis of fish pathogen Flavobacterium columnare reveals extensive sequence diversity within the species.</title>
        <authorList>
            <person name="Kayansamruaj P."/>
            <person name="Dong H.T."/>
            <person name="Hirono I."/>
            <person name="Kondo H."/>
            <person name="Senapin S."/>
            <person name="Rodkhum C."/>
        </authorList>
    </citation>
    <scope>NUCLEOTIDE SEQUENCE [LARGE SCALE GENOMIC DNA]</scope>
    <source>
        <strain evidence="3 4">1215</strain>
    </source>
</reference>
<accession>A0A2D0AIY5</accession>
<dbReference type="PANTHER" id="PTHR12526">
    <property type="entry name" value="GLYCOSYLTRANSFERASE"/>
    <property type="match status" value="1"/>
</dbReference>
<proteinExistence type="predicted"/>
<dbReference type="InterPro" id="IPR028098">
    <property type="entry name" value="Glyco_trans_4-like_N"/>
</dbReference>
<dbReference type="EMBL" id="MTCZ01000005">
    <property type="protein sequence ID" value="OWP85201.1"/>
    <property type="molecule type" value="Genomic_DNA"/>
</dbReference>
<dbReference type="Proteomes" id="UP000197768">
    <property type="component" value="Unassembled WGS sequence"/>
</dbReference>
<dbReference type="SUPFAM" id="SSF53756">
    <property type="entry name" value="UDP-Glycosyltransferase/glycogen phosphorylase"/>
    <property type="match status" value="1"/>
</dbReference>
<sequence>MKIIFIITDFGSFNNFLSEIAIRLSTQNEIHVITSKEKIINIQDKYDYANYNIIFHYIEFPRSFNLFNHYKASSKIHKIILKINPDIVSIHFTTAIFTSLIKSKLPIRTIGTFHGLGFPVIDNPIKKQIFKLVELFSANRLDEVWVLNNFDNEIMKNYFSNVNVIPTNGLGCDIKKFNINNFSESSRQDLRKKLKINDTDTVITFTGRYVSFKGFDIVIKTFRELEKENKNIKLLLMGGYDKIHTSGLSKEEQEYVEHNPNIINIGFTIEVDKYLSITDLFFFPSKKEGVPICIVESLSMGIPVITFNSRGCNDLINHDYNGFLMDNNSTILDFKVAFLNLLRDRKKILEYKANIDRDRNKLSRENFIKHQIHYFNNIK</sequence>
<organism evidence="3 4">
    <name type="scientific">Flavobacterium davisii</name>
    <dbReference type="NCBI Taxonomy" id="2906077"/>
    <lineage>
        <taxon>Bacteria</taxon>
        <taxon>Pseudomonadati</taxon>
        <taxon>Bacteroidota</taxon>
        <taxon>Flavobacteriia</taxon>
        <taxon>Flavobacteriales</taxon>
        <taxon>Flavobacteriaceae</taxon>
        <taxon>Flavobacterium</taxon>
    </lineage>
</organism>
<gene>
    <name evidence="3" type="ORF">BWK59_01270</name>
</gene>
<dbReference type="Pfam" id="PF13439">
    <property type="entry name" value="Glyco_transf_4"/>
    <property type="match status" value="1"/>
</dbReference>
<evidence type="ECO:0000313" key="3">
    <source>
        <dbReference type="EMBL" id="OWP85201.1"/>
    </source>
</evidence>
<feature type="domain" description="Glycosyltransferase subfamily 4-like N-terminal" evidence="2">
    <location>
        <begin position="18"/>
        <end position="166"/>
    </location>
</feature>
<dbReference type="AlphaFoldDB" id="A0A2D0AIY5"/>
<dbReference type="GO" id="GO:0016757">
    <property type="term" value="F:glycosyltransferase activity"/>
    <property type="evidence" value="ECO:0007669"/>
    <property type="project" value="InterPro"/>
</dbReference>
<comment type="caution">
    <text evidence="3">The sequence shown here is derived from an EMBL/GenBank/DDBJ whole genome shotgun (WGS) entry which is preliminary data.</text>
</comment>
<evidence type="ECO:0000313" key="4">
    <source>
        <dbReference type="Proteomes" id="UP000197768"/>
    </source>
</evidence>
<dbReference type="Pfam" id="PF00534">
    <property type="entry name" value="Glycos_transf_1"/>
    <property type="match status" value="1"/>
</dbReference>
<dbReference type="InterPro" id="IPR001296">
    <property type="entry name" value="Glyco_trans_1"/>
</dbReference>
<evidence type="ECO:0008006" key="5">
    <source>
        <dbReference type="Google" id="ProtNLM"/>
    </source>
</evidence>
<evidence type="ECO:0000259" key="1">
    <source>
        <dbReference type="Pfam" id="PF00534"/>
    </source>
</evidence>